<evidence type="ECO:0000313" key="13">
    <source>
        <dbReference type="Proteomes" id="UP000190064"/>
    </source>
</evidence>
<keyword evidence="4 9" id="KW-0812">Transmembrane</keyword>
<dbReference type="Gene3D" id="1.20.1560.10">
    <property type="entry name" value="ABC transporter type 1, transmembrane domain"/>
    <property type="match status" value="1"/>
</dbReference>
<dbReference type="PROSITE" id="PS00211">
    <property type="entry name" value="ABC_TRANSPORTER_1"/>
    <property type="match status" value="1"/>
</dbReference>
<dbReference type="InterPro" id="IPR011527">
    <property type="entry name" value="ABC1_TM_dom"/>
</dbReference>
<dbReference type="SUPFAM" id="SSF90123">
    <property type="entry name" value="ABC transporter transmembrane region"/>
    <property type="match status" value="1"/>
</dbReference>
<feature type="transmembrane region" description="Helical" evidence="9">
    <location>
        <begin position="157"/>
        <end position="176"/>
    </location>
</feature>
<reference evidence="12" key="1">
    <citation type="submission" date="2017-02" db="EMBL/GenBank/DDBJ databases">
        <title>Draft Genome Sequence of the Salt Water Bacterium Oceanospirillum linum ATCC 11336.</title>
        <authorList>
            <person name="Trachtenberg A.M."/>
            <person name="Carney J.G."/>
            <person name="Linnane J.D."/>
            <person name="Rheaume B.A."/>
            <person name="Pitts N.L."/>
            <person name="Mykles D.L."/>
            <person name="Maclea K.S."/>
        </authorList>
    </citation>
    <scope>NUCLEOTIDE SEQUENCE [LARGE SCALE GENOMIC DNA]</scope>
    <source>
        <strain evidence="12">ATCC 11336</strain>
    </source>
</reference>
<keyword evidence="6 12" id="KW-0067">ATP-binding</keyword>
<name>A0A1T1HDJ6_OCELI</name>
<dbReference type="PANTHER" id="PTHR43394">
    <property type="entry name" value="ATP-DEPENDENT PERMEASE MDL1, MITOCHONDRIAL"/>
    <property type="match status" value="1"/>
</dbReference>
<feature type="transmembrane region" description="Helical" evidence="9">
    <location>
        <begin position="20"/>
        <end position="46"/>
    </location>
</feature>
<evidence type="ECO:0000259" key="10">
    <source>
        <dbReference type="PROSITE" id="PS50893"/>
    </source>
</evidence>
<dbReference type="Pfam" id="PF00664">
    <property type="entry name" value="ABC_membrane"/>
    <property type="match status" value="1"/>
</dbReference>
<evidence type="ECO:0000256" key="6">
    <source>
        <dbReference type="ARBA" id="ARBA00022840"/>
    </source>
</evidence>
<evidence type="ECO:0000256" key="8">
    <source>
        <dbReference type="ARBA" id="ARBA00023136"/>
    </source>
</evidence>
<evidence type="ECO:0000256" key="5">
    <source>
        <dbReference type="ARBA" id="ARBA00022741"/>
    </source>
</evidence>
<keyword evidence="7 9" id="KW-1133">Transmembrane helix</keyword>
<evidence type="ECO:0000256" key="9">
    <source>
        <dbReference type="SAM" id="Phobius"/>
    </source>
</evidence>
<comment type="subcellular location">
    <subcellularLocation>
        <location evidence="1">Cell membrane</location>
        <topology evidence="1">Multi-pass membrane protein</topology>
    </subcellularLocation>
</comment>
<dbReference type="GO" id="GO:0016887">
    <property type="term" value="F:ATP hydrolysis activity"/>
    <property type="evidence" value="ECO:0007669"/>
    <property type="project" value="InterPro"/>
</dbReference>
<evidence type="ECO:0000256" key="4">
    <source>
        <dbReference type="ARBA" id="ARBA00022692"/>
    </source>
</evidence>
<evidence type="ECO:0000256" key="7">
    <source>
        <dbReference type="ARBA" id="ARBA00022989"/>
    </source>
</evidence>
<evidence type="ECO:0000256" key="3">
    <source>
        <dbReference type="ARBA" id="ARBA00022475"/>
    </source>
</evidence>
<comment type="caution">
    <text evidence="12">The sequence shown here is derived from an EMBL/GenBank/DDBJ whole genome shotgun (WGS) entry which is preliminary data.</text>
</comment>
<feature type="domain" description="ABC transmembrane type-1" evidence="11">
    <location>
        <begin position="22"/>
        <end position="304"/>
    </location>
</feature>
<dbReference type="InterPro" id="IPR027417">
    <property type="entry name" value="P-loop_NTPase"/>
</dbReference>
<dbReference type="GO" id="GO:0005524">
    <property type="term" value="F:ATP binding"/>
    <property type="evidence" value="ECO:0007669"/>
    <property type="project" value="UniProtKB-KW"/>
</dbReference>
<dbReference type="AlphaFoldDB" id="A0A1T1HDJ6"/>
<proteinExistence type="predicted"/>
<dbReference type="InterPro" id="IPR039421">
    <property type="entry name" value="Type_1_exporter"/>
</dbReference>
<keyword evidence="13" id="KW-1185">Reference proteome</keyword>
<evidence type="ECO:0000256" key="2">
    <source>
        <dbReference type="ARBA" id="ARBA00022448"/>
    </source>
</evidence>
<dbReference type="RefSeq" id="WP_078319149.1">
    <property type="nucleotide sequence ID" value="NZ_FXTS01000002.1"/>
</dbReference>
<dbReference type="PROSITE" id="PS50893">
    <property type="entry name" value="ABC_TRANSPORTER_2"/>
    <property type="match status" value="1"/>
</dbReference>
<keyword evidence="8 9" id="KW-0472">Membrane</keyword>
<keyword evidence="2" id="KW-0813">Transport</keyword>
<evidence type="ECO:0000313" key="12">
    <source>
        <dbReference type="EMBL" id="OOV87800.1"/>
    </source>
</evidence>
<evidence type="ECO:0000256" key="1">
    <source>
        <dbReference type="ARBA" id="ARBA00004651"/>
    </source>
</evidence>
<keyword evidence="5" id="KW-0547">Nucleotide-binding</keyword>
<dbReference type="SUPFAM" id="SSF52540">
    <property type="entry name" value="P-loop containing nucleoside triphosphate hydrolases"/>
    <property type="match status" value="1"/>
</dbReference>
<dbReference type="GO" id="GO:0005886">
    <property type="term" value="C:plasma membrane"/>
    <property type="evidence" value="ECO:0007669"/>
    <property type="project" value="UniProtKB-SubCell"/>
</dbReference>
<dbReference type="Pfam" id="PF00005">
    <property type="entry name" value="ABC_tran"/>
    <property type="match status" value="1"/>
</dbReference>
<organism evidence="12 13">
    <name type="scientific">Oceanospirillum linum</name>
    <dbReference type="NCBI Taxonomy" id="966"/>
    <lineage>
        <taxon>Bacteria</taxon>
        <taxon>Pseudomonadati</taxon>
        <taxon>Pseudomonadota</taxon>
        <taxon>Gammaproteobacteria</taxon>
        <taxon>Oceanospirillales</taxon>
        <taxon>Oceanospirillaceae</taxon>
        <taxon>Oceanospirillum</taxon>
    </lineage>
</organism>
<dbReference type="GO" id="GO:0015421">
    <property type="term" value="F:ABC-type oligopeptide transporter activity"/>
    <property type="evidence" value="ECO:0007669"/>
    <property type="project" value="TreeGrafter"/>
</dbReference>
<dbReference type="SMART" id="SM00382">
    <property type="entry name" value="AAA"/>
    <property type="match status" value="1"/>
</dbReference>
<accession>A0A1T1HDJ6</accession>
<dbReference type="InterPro" id="IPR003593">
    <property type="entry name" value="AAA+_ATPase"/>
</dbReference>
<dbReference type="EMBL" id="MTSD02000002">
    <property type="protein sequence ID" value="OOV87800.1"/>
    <property type="molecule type" value="Genomic_DNA"/>
</dbReference>
<dbReference type="PANTHER" id="PTHR43394:SF1">
    <property type="entry name" value="ATP-BINDING CASSETTE SUB-FAMILY B MEMBER 10, MITOCHONDRIAL"/>
    <property type="match status" value="1"/>
</dbReference>
<dbReference type="Proteomes" id="UP000190064">
    <property type="component" value="Unassembled WGS sequence"/>
</dbReference>
<feature type="transmembrane region" description="Helical" evidence="9">
    <location>
        <begin position="52"/>
        <end position="69"/>
    </location>
</feature>
<dbReference type="InterPro" id="IPR036640">
    <property type="entry name" value="ABC1_TM_sf"/>
</dbReference>
<keyword evidence="3" id="KW-1003">Cell membrane</keyword>
<dbReference type="PROSITE" id="PS50929">
    <property type="entry name" value="ABC_TM1F"/>
    <property type="match status" value="1"/>
</dbReference>
<gene>
    <name evidence="12" type="ORF">BTA35_0207295</name>
</gene>
<dbReference type="FunFam" id="3.40.50.300:FF:000221">
    <property type="entry name" value="Multidrug ABC transporter ATP-binding protein"/>
    <property type="match status" value="1"/>
</dbReference>
<dbReference type="STRING" id="966.BTA35_0207295"/>
<dbReference type="Gene3D" id="3.40.50.300">
    <property type="entry name" value="P-loop containing nucleotide triphosphate hydrolases"/>
    <property type="match status" value="1"/>
</dbReference>
<feature type="domain" description="ABC transporter" evidence="10">
    <location>
        <begin position="335"/>
        <end position="570"/>
    </location>
</feature>
<feature type="transmembrane region" description="Helical" evidence="9">
    <location>
        <begin position="130"/>
        <end position="151"/>
    </location>
</feature>
<sequence length="589" mass="63182">MLKTFIRVLGEDVSVFYRYIWLVIIYGVLCGISMTLLVPVITYLFSGETGQALRWLAALLLGLFLCWGLRNAVEQAGVRVGCAILQGARHRLGDHVSRLPVGWFTPQNTALLNHLVTQGTMVVAQLPAHVLTPVIAGIVTPMVLTVVLLVLHWPLGIIALLSLPLLTGVIALTNKLSQRADDAFQSHFAEASQRVVEFSKNQSVLRAFNGSGGSTLWLKRTFELQRQSGSRLIWLSAGSAVLNLWAVQAVFSGLLITSVLWLTGQLDSGLDTSAIIAVIVSFLLASRFIDSLLDVVGYGEVLGSGLSQLDAIRKLFEVEVLPEAETGLKPRDASVELHGVTFCYESGEADVLRNINLTAKPGSMIALIGASGSGKTTLLRLIARFFDVDQGSVSIGGVDVRNLTGEVLAGQVSQIFQESYLFSGSIADNIRIGKPGASDLDVMDIIRQAGLADIVERLPQGVDTQVGEGGACLSGGERQRIAIARALIKDAPILLVDEATAALDAESQAVIASTLANLKGRCTLIVIAHQLSTVAMADQIVVLENGEVAEQGPVDELRESGGKYTQLLDEQRATKGWHITSFEDEAQED</sequence>
<dbReference type="InterPro" id="IPR017871">
    <property type="entry name" value="ABC_transporter-like_CS"/>
</dbReference>
<protein>
    <submittedName>
        <fullName evidence="12">ABC transporter ATP-binding protein</fullName>
    </submittedName>
</protein>
<evidence type="ECO:0000259" key="11">
    <source>
        <dbReference type="PROSITE" id="PS50929"/>
    </source>
</evidence>
<feature type="transmembrane region" description="Helical" evidence="9">
    <location>
        <begin position="232"/>
        <end position="262"/>
    </location>
</feature>
<dbReference type="InterPro" id="IPR003439">
    <property type="entry name" value="ABC_transporter-like_ATP-bd"/>
</dbReference>